<proteinExistence type="inferred from homology"/>
<evidence type="ECO:0000313" key="10">
    <source>
        <dbReference type="Proteomes" id="UP001060771"/>
    </source>
</evidence>
<keyword evidence="2" id="KW-0479">Metal-binding</keyword>
<dbReference type="SUPFAM" id="SSF88713">
    <property type="entry name" value="Glycoside hydrolase/deacetylase"/>
    <property type="match status" value="1"/>
</dbReference>
<keyword evidence="4" id="KW-0326">Glycosidase</keyword>
<dbReference type="InterPro" id="IPR015341">
    <property type="entry name" value="Glyco_hydro_38_cen"/>
</dbReference>
<dbReference type="EMBL" id="BMNM01000005">
    <property type="protein sequence ID" value="GGI78773.1"/>
    <property type="molecule type" value="Genomic_DNA"/>
</dbReference>
<dbReference type="EMBL" id="AP026830">
    <property type="protein sequence ID" value="BDR93252.1"/>
    <property type="molecule type" value="Genomic_DNA"/>
</dbReference>
<feature type="domain" description="Glycoside hydrolase family 38 central" evidence="6">
    <location>
        <begin position="492"/>
        <end position="563"/>
    </location>
</feature>
<dbReference type="AlphaFoldDB" id="A0A830E3D0"/>
<dbReference type="RefSeq" id="WP_188603341.1">
    <property type="nucleotide sequence ID" value="NZ_AP026830.1"/>
</dbReference>
<sequence>MSVGFNLRDAVSVRTKLFYLEAASIMGVDAVNLEACGGALCGSVTVRDFGEPWFFVDVVGEGTLRVDDLQFAVFNYGDEGESRWVRASPGRHSLSLVLSPVRMFGERRVGFNGIYVVYREPSLFNFVLRTKLLLDVAEAFEDLRADYLKVLNDALDVISLDSVANWQLEFAVKAHIVEPPGFVRDLFNYYDPKELTHLRPPDFGELGRAAREGVRILEEGVEGLRVRRGPRGIVYVAGHAHIDLGWLWNRDVTREKVRRTIINVLSLIQSYPELTFLVSNMAYLRWLSEDKDLWTRIKEAVKAGRIIPVGGMWVESDVNLPGGESLTRQFLYGQRFLLREVGFATEIGWLPDTFGFPASLPQILRKAGIKVFFEHKMYWNTINKFPFSVFLWEGIDGSVIPTVNYATYGADLTPRQIARAWSDHTSPELPAFLPFGKGDGGGGPTWLMLERFRAYRDLPGMPRLVMGNLRDFVNEVVKDNSLPRWRGELYLEIHRGVYTNGIRLKQLVRALETRLKELETFSVIAGVRRSHEEFWYPLLEAEYHDPMGATSTKAVYEEIINELEEDLKNVNNELMNVLRGVLGAGSFITIVNSLPWTRREVVMVREELSGIPTQRVDGGYLALVDIPALGWRSFKAGSGDSSGDVSVGNNYVENSMIKVIFDGSLKIYDKETNRWAVEEGYLVACEDMPGRWDGWDIEAYYRRVCSRLEPIGFSVVERGPLRGCIEVNYGFRDSSIRQRICVNALSRRVDVENETDWKERFTLLKAMYRLGIFGHNASFEIPYGVINRPTRPSNTWEVAKFEVPALRWVDVWDPDYGIAIINDGRQGYSVEENTIAITLLRSPIYPNPFLDYGHNKFTYAIYPHLGDWRTAQVPRRAYEFNQPPIVVEGTAGGDSSFLEITNPAIMLEVLKWGEDSGIALRLYETYGINTCTGIKGLIGGNGIEVDLLELNRYGEVDLGNLCFRPYEVRTILVRS</sequence>
<dbReference type="GO" id="GO:0009313">
    <property type="term" value="P:oligosaccharide catabolic process"/>
    <property type="evidence" value="ECO:0007669"/>
    <property type="project" value="TreeGrafter"/>
</dbReference>
<dbReference type="PANTHER" id="PTHR46017">
    <property type="entry name" value="ALPHA-MANNOSIDASE 2C1"/>
    <property type="match status" value="1"/>
</dbReference>
<dbReference type="InterPro" id="IPR011682">
    <property type="entry name" value="Glyco_hydro_38_C"/>
</dbReference>
<reference evidence="8" key="1">
    <citation type="journal article" date="2014" name="Int. J. Syst. Evol. Microbiol.">
        <title>Complete genome sequence of Corynebacterium casei LMG S-19264T (=DSM 44701T), isolated from a smear-ripened cheese.</title>
        <authorList>
            <consortium name="US DOE Joint Genome Institute (JGI-PGF)"/>
            <person name="Walter F."/>
            <person name="Albersmeier A."/>
            <person name="Kalinowski J."/>
            <person name="Ruckert C."/>
        </authorList>
    </citation>
    <scope>NUCLEOTIDE SEQUENCE</scope>
    <source>
        <strain evidence="8">JCM 11219</strain>
    </source>
</reference>
<dbReference type="OrthoDB" id="35948at2157"/>
<dbReference type="InterPro" id="IPR000602">
    <property type="entry name" value="Glyco_hydro_38_N"/>
</dbReference>
<evidence type="ECO:0000313" key="7">
    <source>
        <dbReference type="EMBL" id="BDR93252.1"/>
    </source>
</evidence>
<name>A0A830E3D0_9CREN</name>
<dbReference type="GO" id="GO:0004559">
    <property type="term" value="F:alpha-mannosidase activity"/>
    <property type="evidence" value="ECO:0007669"/>
    <property type="project" value="InterPro"/>
</dbReference>
<feature type="coiled-coil region" evidence="5">
    <location>
        <begin position="553"/>
        <end position="580"/>
    </location>
</feature>
<dbReference type="GO" id="GO:0046872">
    <property type="term" value="F:metal ion binding"/>
    <property type="evidence" value="ECO:0007669"/>
    <property type="project" value="UniProtKB-KW"/>
</dbReference>
<dbReference type="Pfam" id="PF01074">
    <property type="entry name" value="Glyco_hydro_38N"/>
    <property type="match status" value="1"/>
</dbReference>
<dbReference type="GeneID" id="76207887"/>
<accession>A0A830E3D0</accession>
<keyword evidence="10" id="KW-1185">Reference proteome</keyword>
<dbReference type="PANTHER" id="PTHR46017:SF1">
    <property type="entry name" value="ALPHA-MANNOSIDASE 2C1"/>
    <property type="match status" value="1"/>
</dbReference>
<gene>
    <name evidence="8" type="ORF">GCM10007112_14520</name>
    <name evidence="7" type="ORF">Vsou_23450</name>
</gene>
<keyword evidence="3" id="KW-0378">Hydrolase</keyword>
<reference evidence="10" key="3">
    <citation type="submission" date="2022-09" db="EMBL/GenBank/DDBJ databases">
        <title>Complete genome sequence of Vulcanisaeta souniana.</title>
        <authorList>
            <person name="Kato S."/>
            <person name="Itoh T."/>
            <person name="Ohkuma M."/>
        </authorList>
    </citation>
    <scope>NUCLEOTIDE SEQUENCE [LARGE SCALE GENOMIC DNA]</scope>
    <source>
        <strain evidence="10">JCM 11219</strain>
    </source>
</reference>
<keyword evidence="5" id="KW-0175">Coiled coil</keyword>
<dbReference type="Gene3D" id="2.70.98.30">
    <property type="entry name" value="Golgi alpha-mannosidase II, domain 4"/>
    <property type="match status" value="1"/>
</dbReference>
<dbReference type="Gene3D" id="3.20.110.10">
    <property type="entry name" value="Glycoside hydrolase 38, N terminal domain"/>
    <property type="match status" value="1"/>
</dbReference>
<evidence type="ECO:0000256" key="3">
    <source>
        <dbReference type="ARBA" id="ARBA00022801"/>
    </source>
</evidence>
<evidence type="ECO:0000313" key="9">
    <source>
        <dbReference type="Proteomes" id="UP000657075"/>
    </source>
</evidence>
<evidence type="ECO:0000256" key="5">
    <source>
        <dbReference type="SAM" id="Coils"/>
    </source>
</evidence>
<dbReference type="Proteomes" id="UP000657075">
    <property type="component" value="Unassembled WGS sequence"/>
</dbReference>
<dbReference type="GO" id="GO:0030246">
    <property type="term" value="F:carbohydrate binding"/>
    <property type="evidence" value="ECO:0007669"/>
    <property type="project" value="InterPro"/>
</dbReference>
<evidence type="ECO:0000313" key="8">
    <source>
        <dbReference type="EMBL" id="GGI78773.1"/>
    </source>
</evidence>
<comment type="similarity">
    <text evidence="1">Belongs to the glycosyl hydrolase 38 family.</text>
</comment>
<protein>
    <submittedName>
        <fullName evidence="8">Alpha-mannosidase</fullName>
    </submittedName>
</protein>
<dbReference type="Pfam" id="PF09261">
    <property type="entry name" value="Alpha-mann_mid"/>
    <property type="match status" value="1"/>
</dbReference>
<dbReference type="SUPFAM" id="SSF88688">
    <property type="entry name" value="Families 57/38 glycoside transferase middle domain"/>
    <property type="match status" value="1"/>
</dbReference>
<evidence type="ECO:0000256" key="1">
    <source>
        <dbReference type="ARBA" id="ARBA00009792"/>
    </source>
</evidence>
<evidence type="ECO:0000256" key="4">
    <source>
        <dbReference type="ARBA" id="ARBA00023295"/>
    </source>
</evidence>
<dbReference type="Pfam" id="PF07748">
    <property type="entry name" value="Glyco_hydro_38C"/>
    <property type="match status" value="1"/>
</dbReference>
<dbReference type="CDD" id="cd10789">
    <property type="entry name" value="GH38N_AMII_ER_cytosolic"/>
    <property type="match status" value="1"/>
</dbReference>
<dbReference type="InterPro" id="IPR011013">
    <property type="entry name" value="Gal_mutarotase_sf_dom"/>
</dbReference>
<dbReference type="InterPro" id="IPR037094">
    <property type="entry name" value="Glyco_hydro_38_cen_sf"/>
</dbReference>
<reference evidence="7" key="4">
    <citation type="journal article" date="2023" name="Microbiol. Resour. Announc.">
        <title>Complete Genome Sequence of Vulcanisaeta souniana Strain IC-059, a Hyperthermophilic Archaeon Isolated from Hot Spring Water in Japan.</title>
        <authorList>
            <person name="Kato S."/>
            <person name="Itoh T."/>
            <person name="Wu L."/>
            <person name="Ma J."/>
            <person name="Ohkuma M."/>
        </authorList>
    </citation>
    <scope>NUCLEOTIDE SEQUENCE</scope>
    <source>
        <strain evidence="7">JCM 11219</strain>
    </source>
</reference>
<dbReference type="Proteomes" id="UP001060771">
    <property type="component" value="Chromosome"/>
</dbReference>
<dbReference type="InterPro" id="IPR028995">
    <property type="entry name" value="Glyco_hydro_57/38_cen_sf"/>
</dbReference>
<dbReference type="SMART" id="SM00872">
    <property type="entry name" value="Alpha-mann_mid"/>
    <property type="match status" value="1"/>
</dbReference>
<reference evidence="8" key="2">
    <citation type="submission" date="2020-09" db="EMBL/GenBank/DDBJ databases">
        <authorList>
            <person name="Sun Q."/>
            <person name="Ohkuma M."/>
        </authorList>
    </citation>
    <scope>NUCLEOTIDE SEQUENCE</scope>
    <source>
        <strain evidence="8">JCM 11219</strain>
    </source>
</reference>
<organism evidence="8 9">
    <name type="scientific">Vulcanisaeta souniana JCM 11219</name>
    <dbReference type="NCBI Taxonomy" id="1293586"/>
    <lineage>
        <taxon>Archaea</taxon>
        <taxon>Thermoproteota</taxon>
        <taxon>Thermoprotei</taxon>
        <taxon>Thermoproteales</taxon>
        <taxon>Thermoproteaceae</taxon>
        <taxon>Vulcanisaeta</taxon>
    </lineage>
</organism>
<dbReference type="GO" id="GO:0006013">
    <property type="term" value="P:mannose metabolic process"/>
    <property type="evidence" value="ECO:0007669"/>
    <property type="project" value="InterPro"/>
</dbReference>
<dbReference type="InterPro" id="IPR027291">
    <property type="entry name" value="Glyco_hydro_38_N_sf"/>
</dbReference>
<evidence type="ECO:0000256" key="2">
    <source>
        <dbReference type="ARBA" id="ARBA00022723"/>
    </source>
</evidence>
<dbReference type="InterPro" id="IPR011330">
    <property type="entry name" value="Glyco_hydro/deAcase_b/a-brl"/>
</dbReference>
<evidence type="ECO:0000259" key="6">
    <source>
        <dbReference type="SMART" id="SM00872"/>
    </source>
</evidence>
<dbReference type="Gene3D" id="1.20.1270.50">
    <property type="entry name" value="Glycoside hydrolase family 38, central domain"/>
    <property type="match status" value="1"/>
</dbReference>
<dbReference type="SUPFAM" id="SSF74650">
    <property type="entry name" value="Galactose mutarotase-like"/>
    <property type="match status" value="1"/>
</dbReference>